<keyword evidence="7" id="KW-1185">Reference proteome</keyword>
<organism evidence="6 7">
    <name type="scientific">Bizionia argentinensis JUB59</name>
    <dbReference type="NCBI Taxonomy" id="1046627"/>
    <lineage>
        <taxon>Bacteria</taxon>
        <taxon>Pseudomonadati</taxon>
        <taxon>Bacteroidota</taxon>
        <taxon>Flavobacteriia</taxon>
        <taxon>Flavobacteriales</taxon>
        <taxon>Flavobacteriaceae</taxon>
        <taxon>Bizionia</taxon>
    </lineage>
</organism>
<dbReference type="OrthoDB" id="8901262at2"/>
<dbReference type="Gene3D" id="3.80.10.10">
    <property type="entry name" value="Ribonuclease Inhibitor"/>
    <property type="match status" value="1"/>
</dbReference>
<keyword evidence="1" id="KW-0433">Leucine-rich repeat</keyword>
<comment type="caution">
    <text evidence="6">The sequence shown here is derived from an EMBL/GenBank/DDBJ whole genome shotgun (WGS) entry which is preliminary data.</text>
</comment>
<dbReference type="RefSeq" id="WP_008634781.1">
    <property type="nucleotide sequence ID" value="NZ_AFXZ01000002.1"/>
</dbReference>
<dbReference type="SUPFAM" id="SSF52058">
    <property type="entry name" value="L domain-like"/>
    <property type="match status" value="1"/>
</dbReference>
<accession>G2E9M4</accession>
<dbReference type="Proteomes" id="UP000003730">
    <property type="component" value="Unassembled WGS sequence"/>
</dbReference>
<evidence type="ECO:0000256" key="3">
    <source>
        <dbReference type="ARBA" id="ARBA00022737"/>
    </source>
</evidence>
<evidence type="ECO:0000313" key="7">
    <source>
        <dbReference type="Proteomes" id="UP000003730"/>
    </source>
</evidence>
<sequence>MTLTISFLQLLRIIFFYFVVLFSGIIYSQNTTTISDDNFEIALINQGIDTNGLTGDILNSDAEIVTTLNIYNKSIHDLTGIEAFSNLKNLYVYNNNISHLDLSKNIALRILDIENNSLETLDISQNLDLVEIYVSNNLLHSLNVEHLFELELLSSNLNNLSTLNLTQNLALEVLWCYSNNLTSLDVSNNYVLETLFLDDNHLSALNISNNFELQTLSISNNNLSTISFSHCADISYINVSNNELNQLDLIFNPDVKRLMCDNNNITELELFNAPDLFLLNASNNKIDHIDVSMSINLRYILLQNNSLQSMDIRNNSNDNVANFNTEGNLNLTCIFVDNVNASFLSDWNIDEESNFVSNEEDCSRFLTIDAITARETISLELYPNPIHDFLNIKNLKANDIVTIFNVNAQLVKHHVAKSGLNTLDITSLSSGAYFVKVASLNKSVVQRIIVN</sequence>
<dbReference type="STRING" id="1046627.BZARG_235"/>
<proteinExistence type="predicted"/>
<evidence type="ECO:0000256" key="4">
    <source>
        <dbReference type="SAM" id="Phobius"/>
    </source>
</evidence>
<dbReference type="GO" id="GO:0035591">
    <property type="term" value="F:signaling adaptor activity"/>
    <property type="evidence" value="ECO:0007669"/>
    <property type="project" value="TreeGrafter"/>
</dbReference>
<dbReference type="NCBIfam" id="TIGR04183">
    <property type="entry name" value="Por_Secre_tail"/>
    <property type="match status" value="1"/>
</dbReference>
<evidence type="ECO:0000256" key="1">
    <source>
        <dbReference type="ARBA" id="ARBA00022614"/>
    </source>
</evidence>
<gene>
    <name evidence="6" type="ORF">BZARG_235</name>
</gene>
<dbReference type="EMBL" id="AFXZ01000002">
    <property type="protein sequence ID" value="EGV45071.1"/>
    <property type="molecule type" value="Genomic_DNA"/>
</dbReference>
<feature type="transmembrane region" description="Helical" evidence="4">
    <location>
        <begin position="7"/>
        <end position="27"/>
    </location>
</feature>
<dbReference type="PANTHER" id="PTHR47566">
    <property type="match status" value="1"/>
</dbReference>
<keyword evidence="3" id="KW-0677">Repeat</keyword>
<protein>
    <submittedName>
        <fullName evidence="6">T9SS type A sorting domain-containing protein</fullName>
    </submittedName>
</protein>
<dbReference type="eggNOG" id="COG4886">
    <property type="taxonomic scope" value="Bacteria"/>
</dbReference>
<dbReference type="AlphaFoldDB" id="G2E9M4"/>
<evidence type="ECO:0000313" key="6">
    <source>
        <dbReference type="EMBL" id="EGV45071.1"/>
    </source>
</evidence>
<dbReference type="PANTHER" id="PTHR47566:SF1">
    <property type="entry name" value="PROTEIN NUD1"/>
    <property type="match status" value="1"/>
</dbReference>
<dbReference type="InterPro" id="IPR026444">
    <property type="entry name" value="Secre_tail"/>
</dbReference>
<feature type="domain" description="Secretion system C-terminal sorting" evidence="5">
    <location>
        <begin position="381"/>
        <end position="450"/>
    </location>
</feature>
<keyword evidence="4" id="KW-1133">Transmembrane helix</keyword>
<dbReference type="Pfam" id="PF18962">
    <property type="entry name" value="Por_Secre_tail"/>
    <property type="match status" value="1"/>
</dbReference>
<dbReference type="InterPro" id="IPR052574">
    <property type="entry name" value="CDIRP"/>
</dbReference>
<keyword evidence="2" id="KW-0732">Signal</keyword>
<reference evidence="6 7" key="1">
    <citation type="journal article" date="2008" name="Int. J. Syst. Evol. Microbiol.">
        <title>Bizionia argentinensis sp. nov., isolated from surface marine water in Antarctica.</title>
        <authorList>
            <person name="Bercovich A."/>
            <person name="Vazquez S.C."/>
            <person name="Yankilevich P."/>
            <person name="Coria S.H."/>
            <person name="Foti M."/>
            <person name="Hernandez E."/>
            <person name="Vidal A."/>
            <person name="Ruberto L."/>
            <person name="Melo C."/>
            <person name="Marenssi S."/>
            <person name="Criscuolo M."/>
            <person name="Memoli M."/>
            <person name="Arguelles M."/>
            <person name="Mac Cormack W.P."/>
        </authorList>
    </citation>
    <scope>NUCLEOTIDE SEQUENCE [LARGE SCALE GENOMIC DNA]</scope>
    <source>
        <strain evidence="6 7">JUB59</strain>
    </source>
</reference>
<keyword evidence="4" id="KW-0472">Membrane</keyword>
<evidence type="ECO:0000256" key="2">
    <source>
        <dbReference type="ARBA" id="ARBA00022729"/>
    </source>
</evidence>
<name>G2E9M4_9FLAO</name>
<dbReference type="InterPro" id="IPR032675">
    <property type="entry name" value="LRR_dom_sf"/>
</dbReference>
<evidence type="ECO:0000259" key="5">
    <source>
        <dbReference type="Pfam" id="PF18962"/>
    </source>
</evidence>
<keyword evidence="4" id="KW-0812">Transmembrane</keyword>